<gene>
    <name evidence="1" type="ORF">F5890DRAFT_1559011</name>
</gene>
<dbReference type="Pfam" id="PF13650">
    <property type="entry name" value="Asp_protease_2"/>
    <property type="match status" value="1"/>
</dbReference>
<evidence type="ECO:0000313" key="2">
    <source>
        <dbReference type="Proteomes" id="UP001163850"/>
    </source>
</evidence>
<reference evidence="1" key="1">
    <citation type="submission" date="2022-08" db="EMBL/GenBank/DDBJ databases">
        <authorList>
            <consortium name="DOE Joint Genome Institute"/>
            <person name="Min B."/>
            <person name="Riley R."/>
            <person name="Sierra-Patev S."/>
            <person name="Naranjo-Ortiz M."/>
            <person name="Looney B."/>
            <person name="Konkel Z."/>
            <person name="Slot J.C."/>
            <person name="Sakamoto Y."/>
            <person name="Steenwyk J.L."/>
            <person name="Rokas A."/>
            <person name="Carro J."/>
            <person name="Camarero S."/>
            <person name="Ferreira P."/>
            <person name="Molpeceres G."/>
            <person name="Ruiz-Duenas F.J."/>
            <person name="Serrano A."/>
            <person name="Henrissat B."/>
            <person name="Drula E."/>
            <person name="Hughes K.W."/>
            <person name="Mata J.L."/>
            <person name="Ishikawa N.K."/>
            <person name="Vargas-Isla R."/>
            <person name="Ushijima S."/>
            <person name="Smith C.A."/>
            <person name="Ahrendt S."/>
            <person name="Andreopoulos W."/>
            <person name="He G."/>
            <person name="Labutti K."/>
            <person name="Lipzen A."/>
            <person name="Ng V."/>
            <person name="Sandor L."/>
            <person name="Barry K."/>
            <person name="Martinez A.T."/>
            <person name="Xiao Y."/>
            <person name="Gibbons J.G."/>
            <person name="Terashima K."/>
            <person name="Hibbett D.S."/>
            <person name="Grigoriev I.V."/>
        </authorList>
    </citation>
    <scope>NUCLEOTIDE SEQUENCE</scope>
    <source>
        <strain evidence="1">TFB7829</strain>
    </source>
</reference>
<comment type="caution">
    <text evidence="1">The sequence shown here is derived from an EMBL/GenBank/DDBJ whole genome shotgun (WGS) entry which is preliminary data.</text>
</comment>
<name>A0AA38PPA3_9AGAR</name>
<dbReference type="InterPro" id="IPR021109">
    <property type="entry name" value="Peptidase_aspartic_dom_sf"/>
</dbReference>
<proteinExistence type="predicted"/>
<dbReference type="Proteomes" id="UP001163850">
    <property type="component" value="Unassembled WGS sequence"/>
</dbReference>
<organism evidence="1 2">
    <name type="scientific">Lentinula detonsa</name>
    <dbReference type="NCBI Taxonomy" id="2804962"/>
    <lineage>
        <taxon>Eukaryota</taxon>
        <taxon>Fungi</taxon>
        <taxon>Dikarya</taxon>
        <taxon>Basidiomycota</taxon>
        <taxon>Agaricomycotina</taxon>
        <taxon>Agaricomycetes</taxon>
        <taxon>Agaricomycetidae</taxon>
        <taxon>Agaricales</taxon>
        <taxon>Marasmiineae</taxon>
        <taxon>Omphalotaceae</taxon>
        <taxon>Lentinula</taxon>
    </lineage>
</organism>
<accession>A0AA38PPA3</accession>
<evidence type="ECO:0000313" key="1">
    <source>
        <dbReference type="EMBL" id="KAJ3979232.1"/>
    </source>
</evidence>
<dbReference type="Gene3D" id="2.40.70.10">
    <property type="entry name" value="Acid Proteases"/>
    <property type="match status" value="1"/>
</dbReference>
<dbReference type="EMBL" id="MU802426">
    <property type="protein sequence ID" value="KAJ3979232.1"/>
    <property type="molecule type" value="Genomic_DNA"/>
</dbReference>
<protein>
    <submittedName>
        <fullName evidence="1">Uncharacterized protein</fullName>
    </submittedName>
</protein>
<dbReference type="SUPFAM" id="SSF50630">
    <property type="entry name" value="Acid proteases"/>
    <property type="match status" value="1"/>
</dbReference>
<dbReference type="AlphaFoldDB" id="A0AA38PPA3"/>
<dbReference type="CDD" id="cd00303">
    <property type="entry name" value="retropepsin_like"/>
    <property type="match status" value="1"/>
</dbReference>
<sequence length="516" mass="58701">MSGAEDVWELSLNSVQFDWFEDVEGTYHSDEPRIHHLDDSVFDDSDVLNEYLCDHTPGYDWNSSGENQDVDGRCPCCDEWESDCICGDDDSTSSLDWERCEDKAEKIKDCSTLQNAEWEDSKPELLAMRDTYARPVLKNLGGIRRGSICVRLVNRFRVSGIGRTRCTGPQSPLERPSLRAAPFPGEVGERADLESIDRFVAFRVADNAHVLIDSAHEGEEHDVPTTLLTNPDFNPGTWFARRLLVTGNADVKKPPTSRLMGDARATRICQILNEASSYPGDNLPDFHPRRNSYRGSRNRFRAFMSGTCTTLYVVEDAMYNVRWPLTTTLLNDPRFDVYRWCCKRLMTLLRECIRWNMWEARTVLGNLFDMPGLTGTTYLQPLRGHLVQSGTRLELNVFQLNNVQIPSDKYPGLQRNAARIKDPGRKVARPIVVVVRINGHPVTALLDSGSLGSFMSTTLIDQLKFKEEIVDPPLTLQLAVQGSRSKINRQVLARFLSRRRRKRRREVIESTAQART</sequence>